<dbReference type="Pfam" id="PF00069">
    <property type="entry name" value="Pkinase"/>
    <property type="match status" value="1"/>
</dbReference>
<dbReference type="EMBL" id="BOPL01000014">
    <property type="protein sequence ID" value="GIK07672.1"/>
    <property type="molecule type" value="Genomic_DNA"/>
</dbReference>
<gene>
    <name evidence="14" type="ORF">Aspvir_003338</name>
</gene>
<organism evidence="14 15">
    <name type="scientific">Aspergillus viridinutans</name>
    <dbReference type="NCBI Taxonomy" id="75553"/>
    <lineage>
        <taxon>Eukaryota</taxon>
        <taxon>Fungi</taxon>
        <taxon>Dikarya</taxon>
        <taxon>Ascomycota</taxon>
        <taxon>Pezizomycotina</taxon>
        <taxon>Eurotiomycetes</taxon>
        <taxon>Eurotiomycetidae</taxon>
        <taxon>Eurotiales</taxon>
        <taxon>Aspergillaceae</taxon>
        <taxon>Aspergillus</taxon>
        <taxon>Aspergillus subgen. Fumigati</taxon>
    </lineage>
</organism>
<dbReference type="PROSITE" id="PS50011">
    <property type="entry name" value="PROTEIN_KINASE_DOM"/>
    <property type="match status" value="1"/>
</dbReference>
<evidence type="ECO:0000256" key="8">
    <source>
        <dbReference type="ARBA" id="ARBA00030980"/>
    </source>
</evidence>
<evidence type="ECO:0000259" key="13">
    <source>
        <dbReference type="PROSITE" id="PS50011"/>
    </source>
</evidence>
<dbReference type="GO" id="GO:0005737">
    <property type="term" value="C:cytoplasm"/>
    <property type="evidence" value="ECO:0007669"/>
    <property type="project" value="TreeGrafter"/>
</dbReference>
<evidence type="ECO:0000256" key="9">
    <source>
        <dbReference type="ARBA" id="ARBA00033194"/>
    </source>
</evidence>
<comment type="catalytic activity">
    <reaction evidence="10">
        <text>L-threonyl-[protein] + ATP = O-phospho-L-threonyl-[protein] + ADP + H(+)</text>
        <dbReference type="Rhea" id="RHEA:46608"/>
        <dbReference type="Rhea" id="RHEA-COMP:11060"/>
        <dbReference type="Rhea" id="RHEA-COMP:11605"/>
        <dbReference type="ChEBI" id="CHEBI:15378"/>
        <dbReference type="ChEBI" id="CHEBI:30013"/>
        <dbReference type="ChEBI" id="CHEBI:30616"/>
        <dbReference type="ChEBI" id="CHEBI:61977"/>
        <dbReference type="ChEBI" id="CHEBI:456216"/>
        <dbReference type="EC" id="2.7.11.1"/>
    </reaction>
</comment>
<dbReference type="GO" id="GO:0007165">
    <property type="term" value="P:signal transduction"/>
    <property type="evidence" value="ECO:0007669"/>
    <property type="project" value="TreeGrafter"/>
</dbReference>
<feature type="domain" description="Protein kinase" evidence="13">
    <location>
        <begin position="17"/>
        <end position="303"/>
    </location>
</feature>
<evidence type="ECO:0000256" key="10">
    <source>
        <dbReference type="ARBA" id="ARBA00047899"/>
    </source>
</evidence>
<keyword evidence="12" id="KW-1133">Transmembrane helix</keyword>
<name>A0A9P3C4Y8_ASPVI</name>
<keyword evidence="12" id="KW-0812">Transmembrane</keyword>
<dbReference type="PANTHER" id="PTHR23257:SF969">
    <property type="entry name" value="INTEGRIN-LINKED PROTEIN KINASE"/>
    <property type="match status" value="1"/>
</dbReference>
<sequence>MSSLTDMDDDPSLIQPEGTIRYIALGSAGAVFQDSSDRVIKTPLKHDVTGCSQQVIETVQHIESISELCISREKLIYQTLPKNPNVLDCLAITDRGLHFPYHRLGNLREYMQHNEIRSHTRDQWIQNAIDAVALIHSYGVIHADISPRNFLVAEDLSIKLCDFAGSVIGDLKPLVEEEDRYRISPWSPRTFKTDLFALGCLIYEISTGVRPYNEIDDLEEIERLYSANVFPNLEGLRYRDVINKCWTSQYASAGMLQDDFSLCFIRDKGLDDPSSRRHLCSNLFQSPSIRMALGFASAVSAFFWIYRKRNWR</sequence>
<dbReference type="InterPro" id="IPR008266">
    <property type="entry name" value="Tyr_kinase_AS"/>
</dbReference>
<dbReference type="GO" id="GO:0004674">
    <property type="term" value="F:protein serine/threonine kinase activity"/>
    <property type="evidence" value="ECO:0007669"/>
    <property type="project" value="UniProtKB-EC"/>
</dbReference>
<feature type="transmembrane region" description="Helical" evidence="12">
    <location>
        <begin position="288"/>
        <end position="306"/>
    </location>
</feature>
<dbReference type="OrthoDB" id="1668230at2759"/>
<comment type="subcellular location">
    <subcellularLocation>
        <location evidence="2">Chromosome</location>
        <location evidence="2">Telomere</location>
    </subcellularLocation>
</comment>
<dbReference type="SUPFAM" id="SSF56112">
    <property type="entry name" value="Protein kinase-like (PK-like)"/>
    <property type="match status" value="1"/>
</dbReference>
<evidence type="ECO:0000256" key="7">
    <source>
        <dbReference type="ARBA" id="ARBA00022895"/>
    </source>
</evidence>
<dbReference type="PROSITE" id="PS00109">
    <property type="entry name" value="PROTEIN_KINASE_TYR"/>
    <property type="match status" value="1"/>
</dbReference>
<evidence type="ECO:0000313" key="14">
    <source>
        <dbReference type="EMBL" id="GIK07672.1"/>
    </source>
</evidence>
<proteinExistence type="predicted"/>
<keyword evidence="12" id="KW-0472">Membrane</keyword>
<comment type="caution">
    <text evidence="14">The sequence shown here is derived from an EMBL/GenBank/DDBJ whole genome shotgun (WGS) entry which is preliminary data.</text>
</comment>
<dbReference type="GeneID" id="66931320"/>
<comment type="function">
    <text evidence="1">Component of the EKC/KEOPS complex that is required for the formation of a threonylcarbamoyl group on adenosine at position 37 (t(6)A37) in tRNAs that read codons beginning with adenine. The complex is probably involved in the transfer of the threonylcarbamoyl moiety of threonylcarbamoyl-AMP (TC-AMP) to the N6 group of A37. BUD32 has ATPase activity in the context of the EKC/KEOPS complex and likely plays a supporting role to the catalytic subunit KAE1. The EKC/KEOPS complex also promotes both telomere uncapping and telomere elongation. The complex is required for efficient recruitment of transcriptional coactivators.</text>
</comment>
<dbReference type="EC" id="2.7.11.1" evidence="4"/>
<evidence type="ECO:0000256" key="11">
    <source>
        <dbReference type="ARBA" id="ARBA00048679"/>
    </source>
</evidence>
<evidence type="ECO:0000256" key="6">
    <source>
        <dbReference type="ARBA" id="ARBA00019973"/>
    </source>
</evidence>
<dbReference type="Proteomes" id="UP000710440">
    <property type="component" value="Unassembled WGS sequence"/>
</dbReference>
<evidence type="ECO:0000256" key="1">
    <source>
        <dbReference type="ARBA" id="ARBA00003747"/>
    </source>
</evidence>
<accession>A0A9P3C4Y8</accession>
<comment type="catalytic activity">
    <reaction evidence="11">
        <text>L-seryl-[protein] + ATP = O-phospho-L-seryl-[protein] + ADP + H(+)</text>
        <dbReference type="Rhea" id="RHEA:17989"/>
        <dbReference type="Rhea" id="RHEA-COMP:9863"/>
        <dbReference type="Rhea" id="RHEA-COMP:11604"/>
        <dbReference type="ChEBI" id="CHEBI:15378"/>
        <dbReference type="ChEBI" id="CHEBI:29999"/>
        <dbReference type="ChEBI" id="CHEBI:30616"/>
        <dbReference type="ChEBI" id="CHEBI:83421"/>
        <dbReference type="ChEBI" id="CHEBI:456216"/>
        <dbReference type="EC" id="2.7.11.1"/>
    </reaction>
</comment>
<evidence type="ECO:0000256" key="5">
    <source>
        <dbReference type="ARBA" id="ARBA00013948"/>
    </source>
</evidence>
<evidence type="ECO:0000256" key="12">
    <source>
        <dbReference type="SAM" id="Phobius"/>
    </source>
</evidence>
<evidence type="ECO:0000256" key="4">
    <source>
        <dbReference type="ARBA" id="ARBA00012513"/>
    </source>
</evidence>
<evidence type="ECO:0000256" key="3">
    <source>
        <dbReference type="ARBA" id="ARBA00011534"/>
    </source>
</evidence>
<dbReference type="PANTHER" id="PTHR23257">
    <property type="entry name" value="SERINE-THREONINE PROTEIN KINASE"/>
    <property type="match status" value="1"/>
</dbReference>
<dbReference type="InterPro" id="IPR000719">
    <property type="entry name" value="Prot_kinase_dom"/>
</dbReference>
<keyword evidence="7" id="KW-0779">Telomere</keyword>
<evidence type="ECO:0000313" key="15">
    <source>
        <dbReference type="Proteomes" id="UP000710440"/>
    </source>
</evidence>
<dbReference type="RefSeq" id="XP_043130858.1">
    <property type="nucleotide sequence ID" value="XM_043274923.1"/>
</dbReference>
<reference evidence="14 15" key="1">
    <citation type="submission" date="2021-02" db="EMBL/GenBank/DDBJ databases">
        <title>Pan-genome distribution and transcriptional activeness of fungal secondary metabolism genes in Aspergillus section Fumigati.</title>
        <authorList>
            <person name="Takahashi H."/>
            <person name="Umemura M."/>
            <person name="Ninomiya A."/>
            <person name="Kusuya Y."/>
            <person name="Urayama S."/>
            <person name="Shimizu M."/>
            <person name="Watanabe A."/>
            <person name="Kamei K."/>
            <person name="Yaguchi T."/>
            <person name="Hagiwara D."/>
        </authorList>
    </citation>
    <scope>NUCLEOTIDE SEQUENCE [LARGE SCALE GENOMIC DNA]</scope>
    <source>
        <strain evidence="14 15">IFM 47045</strain>
    </source>
</reference>
<dbReference type="Gene3D" id="1.10.510.10">
    <property type="entry name" value="Transferase(Phosphotransferase) domain 1"/>
    <property type="match status" value="1"/>
</dbReference>
<dbReference type="GO" id="GO:0000781">
    <property type="term" value="C:chromosome, telomeric region"/>
    <property type="evidence" value="ECO:0007669"/>
    <property type="project" value="UniProtKB-SubCell"/>
</dbReference>
<comment type="subunit">
    <text evidence="3">Component of the EKC/KEOPS complex composed of at least BUD32, CGI121, GON7, KAE1 and PCC1; the whole complex dimerizes.</text>
</comment>
<dbReference type="InterPro" id="IPR011009">
    <property type="entry name" value="Kinase-like_dom_sf"/>
</dbReference>
<protein>
    <recommendedName>
        <fullName evidence="6">EKC/KEOPS complex subunit BUD32</fullName>
        <ecNumber evidence="4">2.7.11.1</ecNumber>
    </recommendedName>
    <alternativeName>
        <fullName evidence="8 9">Atypical Serine/threonine protein kinase BUD32</fullName>
    </alternativeName>
    <alternativeName>
        <fullName evidence="5">EKC/KEOPS complex subunit bud32</fullName>
    </alternativeName>
</protein>
<dbReference type="GO" id="GO:0005524">
    <property type="term" value="F:ATP binding"/>
    <property type="evidence" value="ECO:0007669"/>
    <property type="project" value="InterPro"/>
</dbReference>
<keyword evidence="7" id="KW-0158">Chromosome</keyword>
<keyword evidence="15" id="KW-1185">Reference proteome</keyword>
<evidence type="ECO:0000256" key="2">
    <source>
        <dbReference type="ARBA" id="ARBA00004574"/>
    </source>
</evidence>
<dbReference type="InterPro" id="IPR050167">
    <property type="entry name" value="Ser_Thr_protein_kinase"/>
</dbReference>
<dbReference type="AlphaFoldDB" id="A0A9P3C4Y8"/>